<evidence type="ECO:0000313" key="1">
    <source>
        <dbReference type="EMBL" id="KAA1399414.1"/>
    </source>
</evidence>
<dbReference type="RefSeq" id="WP_149687558.1">
    <property type="nucleotide sequence ID" value="NZ_SDPQ02000001.1"/>
</dbReference>
<dbReference type="AlphaFoldDB" id="A0A5M4FGX6"/>
<dbReference type="OrthoDB" id="3393162at2"/>
<protein>
    <submittedName>
        <fullName evidence="1">Uncharacterized protein</fullName>
    </submittedName>
</protein>
<keyword evidence="2" id="KW-1185">Reference proteome</keyword>
<gene>
    <name evidence="1" type="ORF">ESP70_001170</name>
</gene>
<organism evidence="1 2">
    <name type="scientific">Aeromicrobium ginsengisoli</name>
    <dbReference type="NCBI Taxonomy" id="363867"/>
    <lineage>
        <taxon>Bacteria</taxon>
        <taxon>Bacillati</taxon>
        <taxon>Actinomycetota</taxon>
        <taxon>Actinomycetes</taxon>
        <taxon>Propionibacteriales</taxon>
        <taxon>Nocardioidaceae</taxon>
        <taxon>Aeromicrobium</taxon>
    </lineage>
</organism>
<sequence length="110" mass="12119">MGEASSTPGGPPGRDDAALVAARAALIELRENGSPVVGHENVDEILTISARRWRSYERRHSTHPGHLDTRIEDLAKGLRDHFEEQPGLTGPIMEDYRFLASVLAAHMPRL</sequence>
<dbReference type="EMBL" id="SDPQ02000001">
    <property type="protein sequence ID" value="KAA1399414.1"/>
    <property type="molecule type" value="Genomic_DNA"/>
</dbReference>
<comment type="caution">
    <text evidence="1">The sequence shown here is derived from an EMBL/GenBank/DDBJ whole genome shotgun (WGS) entry which is preliminary data.</text>
</comment>
<reference evidence="1" key="1">
    <citation type="submission" date="2019-09" db="EMBL/GenBank/DDBJ databases">
        <authorList>
            <person name="Li J."/>
        </authorList>
    </citation>
    <scope>NUCLEOTIDE SEQUENCE [LARGE SCALE GENOMIC DNA]</scope>
    <source>
        <strain evidence="1">JCM 14732</strain>
    </source>
</reference>
<accession>A0A5M4FGX6</accession>
<proteinExistence type="predicted"/>
<dbReference type="Proteomes" id="UP000380867">
    <property type="component" value="Unassembled WGS sequence"/>
</dbReference>
<evidence type="ECO:0000313" key="2">
    <source>
        <dbReference type="Proteomes" id="UP000380867"/>
    </source>
</evidence>
<name>A0A5M4FGX6_9ACTN</name>